<name>A0A285IQD3_9GAMM</name>
<evidence type="ECO:0000313" key="2">
    <source>
        <dbReference type="Proteomes" id="UP000219353"/>
    </source>
</evidence>
<dbReference type="RefSeq" id="WP_097110607.1">
    <property type="nucleotide sequence ID" value="NZ_OBEB01000002.1"/>
</dbReference>
<evidence type="ECO:0000313" key="1">
    <source>
        <dbReference type="EMBL" id="SNY49296.1"/>
    </source>
</evidence>
<keyword evidence="2" id="KW-1185">Reference proteome</keyword>
<dbReference type="EMBL" id="OBEB01000002">
    <property type="protein sequence ID" value="SNY49296.1"/>
    <property type="molecule type" value="Genomic_DNA"/>
</dbReference>
<reference evidence="2" key="1">
    <citation type="submission" date="2017-09" db="EMBL/GenBank/DDBJ databases">
        <authorList>
            <person name="Varghese N."/>
            <person name="Submissions S."/>
        </authorList>
    </citation>
    <scope>NUCLEOTIDE SEQUENCE [LARGE SCALE GENOMIC DNA]</scope>
    <source>
        <strain evidence="2">CGMCC 1.12461</strain>
    </source>
</reference>
<evidence type="ECO:0008006" key="3">
    <source>
        <dbReference type="Google" id="ProtNLM"/>
    </source>
</evidence>
<protein>
    <recommendedName>
        <fullName evidence="3">Lipoprotein</fullName>
    </recommendedName>
</protein>
<sequence length="148" mass="17150">MLKKILFPVSLSMSVFACNGLEIEKKLVNNIFPSEICTENAVFEEEATVLFSECERYKFINQYTVTDAMSMSDFGEFVAKYKLGAEYETTLEQELLRHFDAMISPFYPDTKVSQHDNLMLFESKSHLALFQRNDNHWLLTKAVLPQDN</sequence>
<proteinExistence type="predicted"/>
<accession>A0A285IQD3</accession>
<organism evidence="1 2">
    <name type="scientific">Arsukibacterium tuosuense</name>
    <dbReference type="NCBI Taxonomy" id="1323745"/>
    <lineage>
        <taxon>Bacteria</taxon>
        <taxon>Pseudomonadati</taxon>
        <taxon>Pseudomonadota</taxon>
        <taxon>Gammaproteobacteria</taxon>
        <taxon>Chromatiales</taxon>
        <taxon>Chromatiaceae</taxon>
        <taxon>Arsukibacterium</taxon>
    </lineage>
</organism>
<dbReference type="PROSITE" id="PS51257">
    <property type="entry name" value="PROKAR_LIPOPROTEIN"/>
    <property type="match status" value="1"/>
</dbReference>
<gene>
    <name evidence="1" type="ORF">SAMN06297280_1325</name>
</gene>
<dbReference type="Proteomes" id="UP000219353">
    <property type="component" value="Unassembled WGS sequence"/>
</dbReference>
<dbReference type="AlphaFoldDB" id="A0A285IQD3"/>